<organism evidence="8 9">
    <name type="scientific">Clonorchis sinensis</name>
    <name type="common">Chinese liver fluke</name>
    <dbReference type="NCBI Taxonomy" id="79923"/>
    <lineage>
        <taxon>Eukaryota</taxon>
        <taxon>Metazoa</taxon>
        <taxon>Spiralia</taxon>
        <taxon>Lophotrochozoa</taxon>
        <taxon>Platyhelminthes</taxon>
        <taxon>Trematoda</taxon>
        <taxon>Digenea</taxon>
        <taxon>Opisthorchiida</taxon>
        <taxon>Opisthorchiata</taxon>
        <taxon>Opisthorchiidae</taxon>
        <taxon>Clonorchis</taxon>
    </lineage>
</organism>
<dbReference type="Proteomes" id="UP000008909">
    <property type="component" value="Unassembled WGS sequence"/>
</dbReference>
<name>G7Y650_CLOSI</name>
<feature type="transmembrane region" description="Helical" evidence="6">
    <location>
        <begin position="45"/>
        <end position="67"/>
    </location>
</feature>
<evidence type="ECO:0000256" key="5">
    <source>
        <dbReference type="ARBA" id="ARBA00023136"/>
    </source>
</evidence>
<dbReference type="PANTHER" id="PTHR21324">
    <property type="entry name" value="FASTING-INDUCIBLE INTEGRAL MEMBRANE PROTEIN TM6P1-RELATED"/>
    <property type="match status" value="1"/>
</dbReference>
<dbReference type="InterPro" id="IPR019402">
    <property type="entry name" value="CWH43_N"/>
</dbReference>
<evidence type="ECO:0000259" key="7">
    <source>
        <dbReference type="Pfam" id="PF10277"/>
    </source>
</evidence>
<keyword evidence="4 6" id="KW-1133">Transmembrane helix</keyword>
<dbReference type="InterPro" id="IPR050911">
    <property type="entry name" value="DRAM/TMEM150_Autophagy_Mod"/>
</dbReference>
<evidence type="ECO:0000313" key="8">
    <source>
        <dbReference type="EMBL" id="GAA48436.1"/>
    </source>
</evidence>
<evidence type="ECO:0000256" key="1">
    <source>
        <dbReference type="ARBA" id="ARBA00004127"/>
    </source>
</evidence>
<evidence type="ECO:0000256" key="2">
    <source>
        <dbReference type="ARBA" id="ARBA00006565"/>
    </source>
</evidence>
<keyword evidence="3 6" id="KW-0812">Transmembrane</keyword>
<evidence type="ECO:0000256" key="4">
    <source>
        <dbReference type="ARBA" id="ARBA00022989"/>
    </source>
</evidence>
<feature type="domain" description="CWH43-like N-terminal" evidence="7">
    <location>
        <begin position="43"/>
        <end position="267"/>
    </location>
</feature>
<feature type="transmembrane region" description="Helical" evidence="6">
    <location>
        <begin position="130"/>
        <end position="149"/>
    </location>
</feature>
<proteinExistence type="inferred from homology"/>
<gene>
    <name evidence="8" type="ORF">CLF_101608</name>
</gene>
<evidence type="ECO:0000256" key="6">
    <source>
        <dbReference type="SAM" id="Phobius"/>
    </source>
</evidence>
<accession>G7Y650</accession>
<reference key="2">
    <citation type="submission" date="2011-10" db="EMBL/GenBank/DDBJ databases">
        <title>The genome and transcriptome sequence of Clonorchis sinensis provide insights into the carcinogenic liver fluke.</title>
        <authorList>
            <person name="Wang X."/>
            <person name="Huang Y."/>
            <person name="Chen W."/>
            <person name="Liu H."/>
            <person name="Guo L."/>
            <person name="Chen Y."/>
            <person name="Luo F."/>
            <person name="Zhou W."/>
            <person name="Sun J."/>
            <person name="Mao Q."/>
            <person name="Liang P."/>
            <person name="Zhou C."/>
            <person name="Tian Y."/>
            <person name="Men J."/>
            <person name="Lv X."/>
            <person name="Huang L."/>
            <person name="Zhou J."/>
            <person name="Hu Y."/>
            <person name="Li R."/>
            <person name="Zhang F."/>
            <person name="Lei H."/>
            <person name="Li X."/>
            <person name="Hu X."/>
            <person name="Liang C."/>
            <person name="Xu J."/>
            <person name="Wu Z."/>
            <person name="Yu X."/>
        </authorList>
    </citation>
    <scope>NUCLEOTIDE SEQUENCE</scope>
    <source>
        <strain>Henan</strain>
    </source>
</reference>
<feature type="transmembrane region" description="Helical" evidence="6">
    <location>
        <begin position="156"/>
        <end position="175"/>
    </location>
</feature>
<dbReference type="GO" id="GO:0012505">
    <property type="term" value="C:endomembrane system"/>
    <property type="evidence" value="ECO:0007669"/>
    <property type="project" value="UniProtKB-SubCell"/>
</dbReference>
<evidence type="ECO:0000313" key="9">
    <source>
        <dbReference type="Proteomes" id="UP000008909"/>
    </source>
</evidence>
<reference evidence="8" key="1">
    <citation type="journal article" date="2011" name="Genome Biol.">
        <title>The draft genome of the carcinogenic human liver fluke Clonorchis sinensis.</title>
        <authorList>
            <person name="Wang X."/>
            <person name="Chen W."/>
            <person name="Huang Y."/>
            <person name="Sun J."/>
            <person name="Men J."/>
            <person name="Liu H."/>
            <person name="Luo F."/>
            <person name="Guo L."/>
            <person name="Lv X."/>
            <person name="Deng C."/>
            <person name="Zhou C."/>
            <person name="Fan Y."/>
            <person name="Li X."/>
            <person name="Huang L."/>
            <person name="Hu Y."/>
            <person name="Liang C."/>
            <person name="Hu X."/>
            <person name="Xu J."/>
            <person name="Yu X."/>
        </authorList>
    </citation>
    <scope>NUCLEOTIDE SEQUENCE [LARGE SCALE GENOMIC DNA]</scope>
    <source>
        <strain evidence="8">Henan</strain>
    </source>
</reference>
<comment type="similarity">
    <text evidence="2">Belongs to the DRAM/TMEM150 family.</text>
</comment>
<dbReference type="Pfam" id="PF10277">
    <property type="entry name" value="Frag1"/>
    <property type="match status" value="1"/>
</dbReference>
<dbReference type="AlphaFoldDB" id="G7Y650"/>
<feature type="non-terminal residue" evidence="8">
    <location>
        <position position="331"/>
    </location>
</feature>
<dbReference type="PANTHER" id="PTHR21324:SF2">
    <property type="entry name" value="EG:22E5.9 PROTEIN"/>
    <property type="match status" value="1"/>
</dbReference>
<keyword evidence="5 6" id="KW-0472">Membrane</keyword>
<dbReference type="EMBL" id="DF142889">
    <property type="protein sequence ID" value="GAA48436.1"/>
    <property type="molecule type" value="Genomic_DNA"/>
</dbReference>
<feature type="transmembrane region" description="Helical" evidence="6">
    <location>
        <begin position="195"/>
        <end position="214"/>
    </location>
</feature>
<evidence type="ECO:0000256" key="3">
    <source>
        <dbReference type="ARBA" id="ARBA00022692"/>
    </source>
</evidence>
<sequence length="331" mass="37063">MICVSSLFRMVLLGSEIMRRSTIACCCLAFTNTMTATFFHYGLAWIPLLLALTLSSTMIICYLVSVATGNVLPELPLISSIGTFPPTMCIFAQGLNIAACLYFVCCYIWYQMAFTQTRYMGTKQPRCVLLWSLWMGVMASLGLSIVGNFQVTEMEFVHYTGMAMVFVGTTFYILITVHVCRKYLGYHAPYWGARLVIGLGCLISGTLYAVCLGFHRFENRVSIDVFSSSMYTINEGFEEAVCAASAEWCSALFILGFFISLAPEFSRFALQLPEFRKKGLKIPQQTFWATIENVTFPLGPSFTCVCWSVSLSILSVGTLKLPVNRLCWVRH</sequence>
<protein>
    <submittedName>
        <fullName evidence="8">DNA damage-regulated autophagy modulator protein 2</fullName>
    </submittedName>
</protein>
<comment type="subcellular location">
    <subcellularLocation>
        <location evidence="1">Endomembrane system</location>
        <topology evidence="1">Multi-pass membrane protein</topology>
    </subcellularLocation>
</comment>
<feature type="transmembrane region" description="Helical" evidence="6">
    <location>
        <begin position="88"/>
        <end position="110"/>
    </location>
</feature>
<keyword evidence="9" id="KW-1185">Reference proteome</keyword>